<proteinExistence type="predicted"/>
<feature type="region of interest" description="Disordered" evidence="1">
    <location>
        <begin position="18"/>
        <end position="47"/>
    </location>
</feature>
<gene>
    <name evidence="2" type="ORF">E3N88_02974</name>
</gene>
<evidence type="ECO:0000313" key="2">
    <source>
        <dbReference type="EMBL" id="KAD7479838.1"/>
    </source>
</evidence>
<dbReference type="Proteomes" id="UP000326396">
    <property type="component" value="Linkage Group LG1"/>
</dbReference>
<protein>
    <submittedName>
        <fullName evidence="2">Uncharacterized protein</fullName>
    </submittedName>
</protein>
<sequence>MCCNKHVYLVLKYKETSSRLGKDGPENKKRRKLNSGFPRATRQPQQTLSRYARGGKEQNTLLNLSRYATDLEVSVALRHRLKTLSQKVENPKGEYVFERLEATRRTRKSYSKVIQRLGKHWIED</sequence>
<name>A0A5N6Q7J7_9ASTR</name>
<feature type="compositionally biased region" description="Basic and acidic residues" evidence="1">
    <location>
        <begin position="18"/>
        <end position="27"/>
    </location>
</feature>
<keyword evidence="3" id="KW-1185">Reference proteome</keyword>
<accession>A0A5N6Q7J7</accession>
<dbReference type="AlphaFoldDB" id="A0A5N6Q7J7"/>
<organism evidence="2 3">
    <name type="scientific">Mikania micrantha</name>
    <name type="common">bitter vine</name>
    <dbReference type="NCBI Taxonomy" id="192012"/>
    <lineage>
        <taxon>Eukaryota</taxon>
        <taxon>Viridiplantae</taxon>
        <taxon>Streptophyta</taxon>
        <taxon>Embryophyta</taxon>
        <taxon>Tracheophyta</taxon>
        <taxon>Spermatophyta</taxon>
        <taxon>Magnoliopsida</taxon>
        <taxon>eudicotyledons</taxon>
        <taxon>Gunneridae</taxon>
        <taxon>Pentapetalae</taxon>
        <taxon>asterids</taxon>
        <taxon>campanulids</taxon>
        <taxon>Asterales</taxon>
        <taxon>Asteraceae</taxon>
        <taxon>Asteroideae</taxon>
        <taxon>Heliantheae alliance</taxon>
        <taxon>Eupatorieae</taxon>
        <taxon>Mikania</taxon>
    </lineage>
</organism>
<reference evidence="2 3" key="1">
    <citation type="submission" date="2019-05" db="EMBL/GenBank/DDBJ databases">
        <title>Mikania micrantha, genome provides insights into the molecular mechanism of rapid growth.</title>
        <authorList>
            <person name="Liu B."/>
        </authorList>
    </citation>
    <scope>NUCLEOTIDE SEQUENCE [LARGE SCALE GENOMIC DNA]</scope>
    <source>
        <strain evidence="2">NLD-2019</strain>
        <tissue evidence="2">Leaf</tissue>
    </source>
</reference>
<evidence type="ECO:0000256" key="1">
    <source>
        <dbReference type="SAM" id="MobiDB-lite"/>
    </source>
</evidence>
<comment type="caution">
    <text evidence="2">The sequence shown here is derived from an EMBL/GenBank/DDBJ whole genome shotgun (WGS) entry which is preliminary data.</text>
</comment>
<evidence type="ECO:0000313" key="3">
    <source>
        <dbReference type="Proteomes" id="UP000326396"/>
    </source>
</evidence>
<dbReference type="EMBL" id="SZYD01000001">
    <property type="protein sequence ID" value="KAD7479838.1"/>
    <property type="molecule type" value="Genomic_DNA"/>
</dbReference>